<dbReference type="Proteomes" id="UP001055172">
    <property type="component" value="Unassembled WGS sequence"/>
</dbReference>
<accession>A0AA37GV70</accession>
<comment type="caution">
    <text evidence="2">The sequence shown here is derived from an EMBL/GenBank/DDBJ whole genome shotgun (WGS) entry which is preliminary data.</text>
</comment>
<evidence type="ECO:0000313" key="2">
    <source>
        <dbReference type="EMBL" id="GJC87375.1"/>
    </source>
</evidence>
<gene>
    <name evidence="2" type="ORF">ColLi_10213</name>
</gene>
<proteinExistence type="predicted"/>
<sequence>MSLSDVGSSSEYVLIRPPWETEGTAVVGLQGSSSFQHPKLGQASLAIPPFSPQVAVCSCTTQPATARSFHQSRGPVCGLQSGREIRAGPLPPPSHLARLPLDKRQQDDNTDTGQTAIVTVLPGTPDCAFLVFALDLGLLSWPYSGPIPP</sequence>
<name>A0AA37GV70_9PEZI</name>
<reference evidence="2 3" key="1">
    <citation type="submission" date="2021-07" db="EMBL/GenBank/DDBJ databases">
        <title>Genome data of Colletotrichum spaethianum.</title>
        <authorList>
            <person name="Utami Y.D."/>
            <person name="Hiruma K."/>
        </authorList>
    </citation>
    <scope>NUCLEOTIDE SEQUENCE [LARGE SCALE GENOMIC DNA]</scope>
    <source>
        <strain evidence="2 3">MAFF 242679</strain>
    </source>
</reference>
<evidence type="ECO:0000256" key="1">
    <source>
        <dbReference type="SAM" id="MobiDB-lite"/>
    </source>
</evidence>
<dbReference type="EMBL" id="BPPX01000026">
    <property type="protein sequence ID" value="GJC87375.1"/>
    <property type="molecule type" value="Genomic_DNA"/>
</dbReference>
<feature type="region of interest" description="Disordered" evidence="1">
    <location>
        <begin position="82"/>
        <end position="111"/>
    </location>
</feature>
<protein>
    <submittedName>
        <fullName evidence="2">Uncharacterized protein</fullName>
    </submittedName>
</protein>
<dbReference type="AlphaFoldDB" id="A0AA37GV70"/>
<organism evidence="2 3">
    <name type="scientific">Colletotrichum liriopes</name>
    <dbReference type="NCBI Taxonomy" id="708192"/>
    <lineage>
        <taxon>Eukaryota</taxon>
        <taxon>Fungi</taxon>
        <taxon>Dikarya</taxon>
        <taxon>Ascomycota</taxon>
        <taxon>Pezizomycotina</taxon>
        <taxon>Sordariomycetes</taxon>
        <taxon>Hypocreomycetidae</taxon>
        <taxon>Glomerellales</taxon>
        <taxon>Glomerellaceae</taxon>
        <taxon>Colletotrichum</taxon>
        <taxon>Colletotrichum spaethianum species complex</taxon>
    </lineage>
</organism>
<evidence type="ECO:0000313" key="3">
    <source>
        <dbReference type="Proteomes" id="UP001055172"/>
    </source>
</evidence>
<keyword evidence="3" id="KW-1185">Reference proteome</keyword>